<gene>
    <name evidence="1" type="ORF">K3G42_014427</name>
</gene>
<dbReference type="EMBL" id="CM037626">
    <property type="protein sequence ID" value="KAH8012108.1"/>
    <property type="molecule type" value="Genomic_DNA"/>
</dbReference>
<proteinExistence type="predicted"/>
<evidence type="ECO:0000313" key="1">
    <source>
        <dbReference type="EMBL" id="KAH8012108.1"/>
    </source>
</evidence>
<sequence>MSNMFLCSSECCLGNLVAPLLVRLSGLCQEVTVVSEFSQQSPPWWRNPTFALGGRRKDGSALQGTVAAALKEFCDYFLPVVIQAAAFFTHPFWSLVKGQAPLS</sequence>
<organism evidence="1 2">
    <name type="scientific">Sphaerodactylus townsendi</name>
    <dbReference type="NCBI Taxonomy" id="933632"/>
    <lineage>
        <taxon>Eukaryota</taxon>
        <taxon>Metazoa</taxon>
        <taxon>Chordata</taxon>
        <taxon>Craniata</taxon>
        <taxon>Vertebrata</taxon>
        <taxon>Euteleostomi</taxon>
        <taxon>Lepidosauria</taxon>
        <taxon>Squamata</taxon>
        <taxon>Bifurcata</taxon>
        <taxon>Gekkota</taxon>
        <taxon>Sphaerodactylidae</taxon>
        <taxon>Sphaerodactylus</taxon>
    </lineage>
</organism>
<dbReference type="Proteomes" id="UP000827872">
    <property type="component" value="Linkage Group LG13"/>
</dbReference>
<evidence type="ECO:0000313" key="2">
    <source>
        <dbReference type="Proteomes" id="UP000827872"/>
    </source>
</evidence>
<reference evidence="1" key="1">
    <citation type="submission" date="2021-08" db="EMBL/GenBank/DDBJ databases">
        <title>The first chromosome-level gecko genome reveals the dynamic sex chromosomes of Neotropical dwarf geckos (Sphaerodactylidae: Sphaerodactylus).</title>
        <authorList>
            <person name="Pinto B.J."/>
            <person name="Keating S.E."/>
            <person name="Gamble T."/>
        </authorList>
    </citation>
    <scope>NUCLEOTIDE SEQUENCE</scope>
    <source>
        <strain evidence="1">TG3544</strain>
    </source>
</reference>
<comment type="caution">
    <text evidence="1">The sequence shown here is derived from an EMBL/GenBank/DDBJ whole genome shotgun (WGS) entry which is preliminary data.</text>
</comment>
<keyword evidence="2" id="KW-1185">Reference proteome</keyword>
<accession>A0ACB8FYK7</accession>
<protein>
    <submittedName>
        <fullName evidence="1">Uncharacterized protein</fullName>
    </submittedName>
</protein>
<name>A0ACB8FYK7_9SAUR</name>